<dbReference type="PANTHER" id="PTHR45737:SF6">
    <property type="entry name" value="VON WILLEBRAND FACTOR A DOMAIN-CONTAINING PROTEIN 5A"/>
    <property type="match status" value="1"/>
</dbReference>
<feature type="region of interest" description="Disordered" evidence="1">
    <location>
        <begin position="203"/>
        <end position="226"/>
    </location>
</feature>
<accession>A0A517SNT1</accession>
<dbReference type="OrthoDB" id="272806at2"/>
<dbReference type="Gene3D" id="3.40.50.410">
    <property type="entry name" value="von Willebrand factor, type A domain"/>
    <property type="match status" value="1"/>
</dbReference>
<organism evidence="3 4">
    <name type="scientific">Stieleria bergensis</name>
    <dbReference type="NCBI Taxonomy" id="2528025"/>
    <lineage>
        <taxon>Bacteria</taxon>
        <taxon>Pseudomonadati</taxon>
        <taxon>Planctomycetota</taxon>
        <taxon>Planctomycetia</taxon>
        <taxon>Pirellulales</taxon>
        <taxon>Pirellulaceae</taxon>
        <taxon>Stieleria</taxon>
    </lineage>
</organism>
<dbReference type="InterPro" id="IPR002035">
    <property type="entry name" value="VWF_A"/>
</dbReference>
<feature type="compositionally biased region" description="Pro residues" evidence="1">
    <location>
        <begin position="1"/>
        <end position="14"/>
    </location>
</feature>
<dbReference type="PANTHER" id="PTHR45737">
    <property type="entry name" value="VON WILLEBRAND FACTOR A DOMAIN-CONTAINING PROTEIN 5A"/>
    <property type="match status" value="1"/>
</dbReference>
<feature type="compositionally biased region" description="Polar residues" evidence="1">
    <location>
        <begin position="212"/>
        <end position="223"/>
    </location>
</feature>
<protein>
    <recommendedName>
        <fullName evidence="2">VWFA domain-containing protein</fullName>
    </recommendedName>
</protein>
<feature type="compositionally biased region" description="Low complexity" evidence="1">
    <location>
        <begin position="58"/>
        <end position="71"/>
    </location>
</feature>
<sequence length="411" mass="43631">MTEPPTDGPDPPSKPESARLAPHAAKKNPAASGNQAAAPQRPARGPEEVPSKPQQRTAPPNTSAPAANVNPFPAGQAARQPTLQTPHRQWPAMVLSGSFHLIVLILLLWTVAKTTKGTGGAPDRPIGIAVVHRLPDRDVYQEAQTAQQQQTQQEQQALQQATMAAAAPPAGNHDALDLDGILAAIEATPAPVGGSGIAGDAAIGSGDLGSSQTEQSLPSTPTGTAELFGVSGSGRRYVYVMDRSDSMNGLSGLPLRSAKRELTRSLNSLTEKQQFQIIFYNDTASPFPTSSGITQMIDGQSDELKAAERYIESMKAFGGTKHKTALLMALRMRPDVIFFLTDATMPRLSSSELRDVQMRADSAGTTIHSIEFGSQSSGAANSFLRELAAMNGGQYQYVDVRTLNSFLKKPQ</sequence>
<dbReference type="EMBL" id="CP036272">
    <property type="protein sequence ID" value="QDT57774.1"/>
    <property type="molecule type" value="Genomic_DNA"/>
</dbReference>
<dbReference type="PROSITE" id="PS50234">
    <property type="entry name" value="VWFA"/>
    <property type="match status" value="1"/>
</dbReference>
<name>A0A517SNT1_9BACT</name>
<reference evidence="3 4" key="1">
    <citation type="submission" date="2019-02" db="EMBL/GenBank/DDBJ databases">
        <title>Deep-cultivation of Planctomycetes and their phenomic and genomic characterization uncovers novel biology.</title>
        <authorList>
            <person name="Wiegand S."/>
            <person name="Jogler M."/>
            <person name="Boedeker C."/>
            <person name="Pinto D."/>
            <person name="Vollmers J."/>
            <person name="Rivas-Marin E."/>
            <person name="Kohn T."/>
            <person name="Peeters S.H."/>
            <person name="Heuer A."/>
            <person name="Rast P."/>
            <person name="Oberbeckmann S."/>
            <person name="Bunk B."/>
            <person name="Jeske O."/>
            <person name="Meyerdierks A."/>
            <person name="Storesund J.E."/>
            <person name="Kallscheuer N."/>
            <person name="Luecker S."/>
            <person name="Lage O.M."/>
            <person name="Pohl T."/>
            <person name="Merkel B.J."/>
            <person name="Hornburger P."/>
            <person name="Mueller R.-W."/>
            <person name="Bruemmer F."/>
            <person name="Labrenz M."/>
            <person name="Spormann A.M."/>
            <person name="Op den Camp H."/>
            <person name="Overmann J."/>
            <person name="Amann R."/>
            <person name="Jetten M.S.M."/>
            <person name="Mascher T."/>
            <person name="Medema M.H."/>
            <person name="Devos D.P."/>
            <person name="Kaster A.-K."/>
            <person name="Ovreas L."/>
            <person name="Rohde M."/>
            <person name="Galperin M.Y."/>
            <person name="Jogler C."/>
        </authorList>
    </citation>
    <scope>NUCLEOTIDE SEQUENCE [LARGE SCALE GENOMIC DNA]</scope>
    <source>
        <strain evidence="3 4">SV_7m_r</strain>
    </source>
</reference>
<dbReference type="SMART" id="SM00327">
    <property type="entry name" value="VWA"/>
    <property type="match status" value="1"/>
</dbReference>
<dbReference type="Proteomes" id="UP000315003">
    <property type="component" value="Chromosome"/>
</dbReference>
<feature type="domain" description="VWFA" evidence="2">
    <location>
        <begin position="236"/>
        <end position="411"/>
    </location>
</feature>
<evidence type="ECO:0000313" key="4">
    <source>
        <dbReference type="Proteomes" id="UP000315003"/>
    </source>
</evidence>
<keyword evidence="4" id="KW-1185">Reference proteome</keyword>
<dbReference type="SUPFAM" id="SSF53300">
    <property type="entry name" value="vWA-like"/>
    <property type="match status" value="1"/>
</dbReference>
<evidence type="ECO:0000313" key="3">
    <source>
        <dbReference type="EMBL" id="QDT57774.1"/>
    </source>
</evidence>
<proteinExistence type="predicted"/>
<evidence type="ECO:0000256" key="1">
    <source>
        <dbReference type="SAM" id="MobiDB-lite"/>
    </source>
</evidence>
<dbReference type="AlphaFoldDB" id="A0A517SNT1"/>
<dbReference type="RefSeq" id="WP_145268466.1">
    <property type="nucleotide sequence ID" value="NZ_CP036272.1"/>
</dbReference>
<dbReference type="InterPro" id="IPR036465">
    <property type="entry name" value="vWFA_dom_sf"/>
</dbReference>
<evidence type="ECO:0000259" key="2">
    <source>
        <dbReference type="PROSITE" id="PS50234"/>
    </source>
</evidence>
<gene>
    <name evidence="3" type="ORF">SV7mr_02590</name>
</gene>
<feature type="region of interest" description="Disordered" evidence="1">
    <location>
        <begin position="1"/>
        <end position="85"/>
    </location>
</feature>